<sequence>MYNGSIYFPYINYNQYFDRQFPVPQIPSIPGMPSFPSAPGFPGMPSFPGAPGSPGTPGFPGAPGQQSSQAPTSPPPSFIPQQSTASPFAVDPGAISFCLFRNTYIWLSNGEQFWYYPIFVGPRSVAGFRWNGRFWVIFGIDTRRIISFTCF</sequence>
<evidence type="ECO:0000313" key="3">
    <source>
        <dbReference type="Proteomes" id="UP000195321"/>
    </source>
</evidence>
<dbReference type="Proteomes" id="UP000195321">
    <property type="component" value="Unassembled WGS sequence"/>
</dbReference>
<evidence type="ECO:0000313" key="2">
    <source>
        <dbReference type="EMBL" id="OUM48352.1"/>
    </source>
</evidence>
<proteinExistence type="predicted"/>
<dbReference type="RefSeq" id="WP_016113625.1">
    <property type="nucleotide sequence ID" value="NZ_JBALMA010000327.1"/>
</dbReference>
<gene>
    <name evidence="2" type="ORF">BW425_13195</name>
</gene>
<name>A0A1Y3ML84_9BACI</name>
<feature type="region of interest" description="Disordered" evidence="1">
    <location>
        <begin position="44"/>
        <end position="84"/>
    </location>
</feature>
<dbReference type="EMBL" id="MWPX01000013">
    <property type="protein sequence ID" value="OUM48352.1"/>
    <property type="molecule type" value="Genomic_DNA"/>
</dbReference>
<accession>A0A1Y3ML84</accession>
<keyword evidence="2" id="KW-0176">Collagen</keyword>
<dbReference type="AlphaFoldDB" id="A0A1Y3ML84"/>
<protein>
    <submittedName>
        <fullName evidence="2">Collagen-like protein</fullName>
    </submittedName>
</protein>
<evidence type="ECO:0000256" key="1">
    <source>
        <dbReference type="SAM" id="MobiDB-lite"/>
    </source>
</evidence>
<organism evidence="2 3">
    <name type="scientific">Bacillus pseudomycoides</name>
    <dbReference type="NCBI Taxonomy" id="64104"/>
    <lineage>
        <taxon>Bacteria</taxon>
        <taxon>Bacillati</taxon>
        <taxon>Bacillota</taxon>
        <taxon>Bacilli</taxon>
        <taxon>Bacillales</taxon>
        <taxon>Bacillaceae</taxon>
        <taxon>Bacillus</taxon>
        <taxon>Bacillus cereus group</taxon>
    </lineage>
</organism>
<reference evidence="2 3" key="1">
    <citation type="submission" date="2017-02" db="EMBL/GenBank/DDBJ databases">
        <title>Bacillus pseudomycoides isolate FSL K6-0042.</title>
        <authorList>
            <person name="Kovac J."/>
        </authorList>
    </citation>
    <scope>NUCLEOTIDE SEQUENCE [LARGE SCALE GENOMIC DNA]</scope>
    <source>
        <strain evidence="2 3">FSL K6-0042</strain>
    </source>
</reference>
<comment type="caution">
    <text evidence="2">The sequence shown here is derived from an EMBL/GenBank/DDBJ whole genome shotgun (WGS) entry which is preliminary data.</text>
</comment>